<proteinExistence type="predicted"/>
<organism evidence="1 2">
    <name type="scientific">Myriangium duriaei CBS 260.36</name>
    <dbReference type="NCBI Taxonomy" id="1168546"/>
    <lineage>
        <taxon>Eukaryota</taxon>
        <taxon>Fungi</taxon>
        <taxon>Dikarya</taxon>
        <taxon>Ascomycota</taxon>
        <taxon>Pezizomycotina</taxon>
        <taxon>Dothideomycetes</taxon>
        <taxon>Dothideomycetidae</taxon>
        <taxon>Myriangiales</taxon>
        <taxon>Myriangiaceae</taxon>
        <taxon>Myriangium</taxon>
    </lineage>
</organism>
<protein>
    <submittedName>
        <fullName evidence="1">Uncharacterized protein</fullName>
    </submittedName>
</protein>
<reference evidence="1" key="1">
    <citation type="journal article" date="2020" name="Stud. Mycol.">
        <title>101 Dothideomycetes genomes: a test case for predicting lifestyles and emergence of pathogens.</title>
        <authorList>
            <person name="Haridas S."/>
            <person name="Albert R."/>
            <person name="Binder M."/>
            <person name="Bloem J."/>
            <person name="Labutti K."/>
            <person name="Salamov A."/>
            <person name="Andreopoulos B."/>
            <person name="Baker S."/>
            <person name="Barry K."/>
            <person name="Bills G."/>
            <person name="Bluhm B."/>
            <person name="Cannon C."/>
            <person name="Castanera R."/>
            <person name="Culley D."/>
            <person name="Daum C."/>
            <person name="Ezra D."/>
            <person name="Gonzalez J."/>
            <person name="Henrissat B."/>
            <person name="Kuo A."/>
            <person name="Liang C."/>
            <person name="Lipzen A."/>
            <person name="Lutzoni F."/>
            <person name="Magnuson J."/>
            <person name="Mondo S."/>
            <person name="Nolan M."/>
            <person name="Ohm R."/>
            <person name="Pangilinan J."/>
            <person name="Park H.-J."/>
            <person name="Ramirez L."/>
            <person name="Alfaro M."/>
            <person name="Sun H."/>
            <person name="Tritt A."/>
            <person name="Yoshinaga Y."/>
            <person name="Zwiers L.-H."/>
            <person name="Turgeon B."/>
            <person name="Goodwin S."/>
            <person name="Spatafora J."/>
            <person name="Crous P."/>
            <person name="Grigoriev I."/>
        </authorList>
    </citation>
    <scope>NUCLEOTIDE SEQUENCE</scope>
    <source>
        <strain evidence="1">CBS 260.36</strain>
    </source>
</reference>
<evidence type="ECO:0000313" key="2">
    <source>
        <dbReference type="Proteomes" id="UP000799439"/>
    </source>
</evidence>
<dbReference type="Proteomes" id="UP000799439">
    <property type="component" value="Unassembled WGS sequence"/>
</dbReference>
<comment type="caution">
    <text evidence="1">The sequence shown here is derived from an EMBL/GenBank/DDBJ whole genome shotgun (WGS) entry which is preliminary data.</text>
</comment>
<name>A0A9P4ITS3_9PEZI</name>
<dbReference type="AlphaFoldDB" id="A0A9P4ITS3"/>
<evidence type="ECO:0000313" key="1">
    <source>
        <dbReference type="EMBL" id="KAF2147625.1"/>
    </source>
</evidence>
<sequence length="140" mass="15833">MSVLKALFNKLHPDYFDAQKIVEWNIRMKATCKTMVDTETVGYNATLGDKASDLLVSPAARATDKYIKPNAASPSEGHELILFKKDTLELTRDVFKLVAEYMDANKEHGGSAWHFKYHHKDARNIIVFVDMILVQSSDSN</sequence>
<gene>
    <name evidence="1" type="ORF">K461DRAFT_272583</name>
</gene>
<dbReference type="EMBL" id="ML996096">
    <property type="protein sequence ID" value="KAF2147625.1"/>
    <property type="molecule type" value="Genomic_DNA"/>
</dbReference>
<accession>A0A9P4ITS3</accession>
<keyword evidence="2" id="KW-1185">Reference proteome</keyword>